<dbReference type="GeneID" id="2901829"/>
<name>Q6BPA2_DEBHA</name>
<feature type="compositionally biased region" description="Polar residues" evidence="1">
    <location>
        <begin position="107"/>
        <end position="125"/>
    </location>
</feature>
<dbReference type="PANTHER" id="PTHR14742">
    <property type="entry name" value="RIBONUCLEASE P SUBUNIT P21"/>
    <property type="match status" value="1"/>
</dbReference>
<dbReference type="eggNOG" id="ENOG502S5IC">
    <property type="taxonomic scope" value="Eukaryota"/>
</dbReference>
<dbReference type="InterPro" id="IPR007175">
    <property type="entry name" value="Rpr2/Snm1/Rpp21"/>
</dbReference>
<sequence>MDKLTNNQITSIHLQNLSHSVPLNPLAKVYKDTFREFTQDKCINLPANYMEDIFCDKCESIYIPGITVSIRIIYNRKKTNAVSRRRLLRYTCLECDHKSDRVLEMPTSKQSTPIPNIGSDTGGRNKTTKPEEFKATWPKADTSKSKQRLKKRKQNNLSNLLALKKKEKENESKQFNSLSLMEFMNK</sequence>
<dbReference type="PANTHER" id="PTHR14742:SF3">
    <property type="entry name" value="RIBONUCLEASE MRP PROTEIN SUBUNIT SNM1"/>
    <property type="match status" value="1"/>
</dbReference>
<keyword evidence="3" id="KW-1185">Reference proteome</keyword>
<feature type="compositionally biased region" description="Basic residues" evidence="1">
    <location>
        <begin position="145"/>
        <end position="154"/>
    </location>
</feature>
<accession>Q6BPA2</accession>
<proteinExistence type="predicted"/>
<evidence type="ECO:0000256" key="1">
    <source>
        <dbReference type="SAM" id="MobiDB-lite"/>
    </source>
</evidence>
<dbReference type="RefSeq" id="XP_459968.1">
    <property type="nucleotide sequence ID" value="XM_459968.1"/>
</dbReference>
<dbReference type="AlphaFoldDB" id="Q6BPA2"/>
<reference evidence="2 3" key="1">
    <citation type="journal article" date="2004" name="Nature">
        <title>Genome evolution in yeasts.</title>
        <authorList>
            <consortium name="Genolevures"/>
            <person name="Dujon B."/>
            <person name="Sherman D."/>
            <person name="Fischer G."/>
            <person name="Durrens P."/>
            <person name="Casaregola S."/>
            <person name="Lafontaine I."/>
            <person name="de Montigny J."/>
            <person name="Marck C."/>
            <person name="Neuveglise C."/>
            <person name="Talla E."/>
            <person name="Goffard N."/>
            <person name="Frangeul L."/>
            <person name="Aigle M."/>
            <person name="Anthouard V."/>
            <person name="Babour A."/>
            <person name="Barbe V."/>
            <person name="Barnay S."/>
            <person name="Blanchin S."/>
            <person name="Beckerich J.M."/>
            <person name="Beyne E."/>
            <person name="Bleykasten C."/>
            <person name="Boisrame A."/>
            <person name="Boyer J."/>
            <person name="Cattolico L."/>
            <person name="Confanioleri F."/>
            <person name="de Daruvar A."/>
            <person name="Despons L."/>
            <person name="Fabre E."/>
            <person name="Fairhead C."/>
            <person name="Ferry-Dumazet H."/>
            <person name="Groppi A."/>
            <person name="Hantraye F."/>
            <person name="Hennequin C."/>
            <person name="Jauniaux N."/>
            <person name="Joyet P."/>
            <person name="Kachouri R."/>
            <person name="Kerrest A."/>
            <person name="Koszul R."/>
            <person name="Lemaire M."/>
            <person name="Lesur I."/>
            <person name="Ma L."/>
            <person name="Muller H."/>
            <person name="Nicaud J.M."/>
            <person name="Nikolski M."/>
            <person name="Oztas S."/>
            <person name="Ozier-Kalogeropoulos O."/>
            <person name="Pellenz S."/>
            <person name="Potier S."/>
            <person name="Richard G.F."/>
            <person name="Straub M.L."/>
            <person name="Suleau A."/>
            <person name="Swennene D."/>
            <person name="Tekaia F."/>
            <person name="Wesolowski-Louvel M."/>
            <person name="Westhof E."/>
            <person name="Wirth B."/>
            <person name="Zeniou-Meyer M."/>
            <person name="Zivanovic I."/>
            <person name="Bolotin-Fukuhara M."/>
            <person name="Thierry A."/>
            <person name="Bouchier C."/>
            <person name="Caudron B."/>
            <person name="Scarpelli C."/>
            <person name="Gaillardin C."/>
            <person name="Weissenbach J."/>
            <person name="Wincker P."/>
            <person name="Souciet J.L."/>
        </authorList>
    </citation>
    <scope>NUCLEOTIDE SEQUENCE [LARGE SCALE GENOMIC DNA]</scope>
    <source>
        <strain evidence="3">ATCC 36239 / CBS 767 / BCRC 21394 / JCM 1990 / NBRC 0083 / IGC 2968</strain>
    </source>
</reference>
<dbReference type="STRING" id="284592.Q6BPA2"/>
<feature type="region of interest" description="Disordered" evidence="1">
    <location>
        <begin position="105"/>
        <end position="165"/>
    </location>
</feature>
<dbReference type="OMA" id="KCIQVNC"/>
<dbReference type="FunCoup" id="Q6BPA2">
    <property type="interactions" value="86"/>
</dbReference>
<dbReference type="GO" id="GO:0008033">
    <property type="term" value="P:tRNA processing"/>
    <property type="evidence" value="ECO:0007669"/>
    <property type="project" value="TreeGrafter"/>
</dbReference>
<organism evidence="2 3">
    <name type="scientific">Debaryomyces hansenii (strain ATCC 36239 / CBS 767 / BCRC 21394 / JCM 1990 / NBRC 0083 / IGC 2968)</name>
    <name type="common">Yeast</name>
    <name type="synonym">Torulaspora hansenii</name>
    <dbReference type="NCBI Taxonomy" id="284592"/>
    <lineage>
        <taxon>Eukaryota</taxon>
        <taxon>Fungi</taxon>
        <taxon>Dikarya</taxon>
        <taxon>Ascomycota</taxon>
        <taxon>Saccharomycotina</taxon>
        <taxon>Pichiomycetes</taxon>
        <taxon>Debaryomycetaceae</taxon>
        <taxon>Debaryomyces</taxon>
    </lineage>
</organism>
<dbReference type="OrthoDB" id="4023582at2759"/>
<evidence type="ECO:0000313" key="3">
    <source>
        <dbReference type="Proteomes" id="UP000000599"/>
    </source>
</evidence>
<dbReference type="Gene3D" id="6.20.50.20">
    <property type="match status" value="1"/>
</dbReference>
<dbReference type="InParanoid" id="Q6BPA2"/>
<dbReference type="VEuPathDB" id="FungiDB:DEHA2E15246g"/>
<dbReference type="Pfam" id="PF04032">
    <property type="entry name" value="Rpr2"/>
    <property type="match status" value="1"/>
</dbReference>
<dbReference type="HOGENOM" id="CLU_122019_0_0_1"/>
<dbReference type="Proteomes" id="UP000000599">
    <property type="component" value="Chromosome E"/>
</dbReference>
<evidence type="ECO:0000313" key="2">
    <source>
        <dbReference type="EMBL" id="CAG88214.1"/>
    </source>
</evidence>
<dbReference type="KEGG" id="dha:DEHA2E15246g"/>
<protein>
    <submittedName>
        <fullName evidence="2">DEHA2E15246p</fullName>
    </submittedName>
</protein>
<gene>
    <name evidence="2" type="ordered locus">DEHA2E15246g</name>
</gene>
<dbReference type="GO" id="GO:0005655">
    <property type="term" value="C:nucleolar ribonuclease P complex"/>
    <property type="evidence" value="ECO:0007669"/>
    <property type="project" value="TreeGrafter"/>
</dbReference>
<dbReference type="EMBL" id="CR382137">
    <property type="protein sequence ID" value="CAG88214.1"/>
    <property type="molecule type" value="Genomic_DNA"/>
</dbReference>